<evidence type="ECO:0000313" key="1">
    <source>
        <dbReference type="EMBL" id="SEB28954.1"/>
    </source>
</evidence>
<dbReference type="RefSeq" id="WP_066217391.1">
    <property type="nucleotide sequence ID" value="NZ_FNSN01000001.1"/>
</dbReference>
<dbReference type="AlphaFoldDB" id="A0A1H4I4E0"/>
<dbReference type="STRING" id="156980.SAMN04489745_0027"/>
<proteinExistence type="predicted"/>
<name>A0A1H4I4E0_9MICC</name>
<keyword evidence="3" id="KW-1185">Reference proteome</keyword>
<evidence type="ECO:0000313" key="2">
    <source>
        <dbReference type="EMBL" id="SEC53056.1"/>
    </source>
</evidence>
<organism evidence="1 3">
    <name type="scientific">Arthrobacter woluwensis</name>
    <dbReference type="NCBI Taxonomy" id="156980"/>
    <lineage>
        <taxon>Bacteria</taxon>
        <taxon>Bacillati</taxon>
        <taxon>Actinomycetota</taxon>
        <taxon>Actinomycetes</taxon>
        <taxon>Micrococcales</taxon>
        <taxon>Micrococcaceae</taxon>
        <taxon>Arthrobacter</taxon>
    </lineage>
</organism>
<protein>
    <submittedName>
        <fullName evidence="1">Uncharacterized protein</fullName>
    </submittedName>
</protein>
<reference evidence="1 3" key="1">
    <citation type="submission" date="2016-10" db="EMBL/GenBank/DDBJ databases">
        <authorList>
            <person name="de Groot N.N."/>
        </authorList>
    </citation>
    <scope>NUCLEOTIDE SEQUENCE [LARGE SCALE GENOMIC DNA]</scope>
    <source>
        <strain evidence="1 3">DSM 10495</strain>
    </source>
</reference>
<dbReference type="EMBL" id="FNSN01000003">
    <property type="protein sequence ID" value="SEC53056.1"/>
    <property type="molecule type" value="Genomic_DNA"/>
</dbReference>
<sequence length="149" mass="16395">MTTTQPTEFENRDGDRFLRVGGGALRIKLNQGREELTFTPKSPEQAHRVALAILTGPGKVEAVAFGSDLEEAAKRLTDHFRMLDAQAAAEAEAAELQAEALAILNAMDPDCATDEWQHWGEYSQAKALNAAEAVREVRRLHTNKETQHG</sequence>
<dbReference type="EMBL" id="FNSN01000001">
    <property type="protein sequence ID" value="SEB28954.1"/>
    <property type="molecule type" value="Genomic_DNA"/>
</dbReference>
<evidence type="ECO:0000313" key="3">
    <source>
        <dbReference type="Proteomes" id="UP000182652"/>
    </source>
</evidence>
<dbReference type="Proteomes" id="UP000182652">
    <property type="component" value="Unassembled WGS sequence"/>
</dbReference>
<gene>
    <name evidence="1" type="ORF">SAMN04489745_0027</name>
    <name evidence="2" type="ORF">SAMN04489745_3104</name>
</gene>
<accession>A0A1H4I4E0</accession>